<dbReference type="InterPro" id="IPR011051">
    <property type="entry name" value="RmlC_Cupin_sf"/>
</dbReference>
<dbReference type="InterPro" id="IPR013096">
    <property type="entry name" value="Cupin_2"/>
</dbReference>
<accession>A0A2S5A0Z2</accession>
<evidence type="ECO:0000259" key="1">
    <source>
        <dbReference type="Pfam" id="PF07883"/>
    </source>
</evidence>
<organism evidence="2 3">
    <name type="scientific">Solitalea longa</name>
    <dbReference type="NCBI Taxonomy" id="2079460"/>
    <lineage>
        <taxon>Bacteria</taxon>
        <taxon>Pseudomonadati</taxon>
        <taxon>Bacteroidota</taxon>
        <taxon>Sphingobacteriia</taxon>
        <taxon>Sphingobacteriales</taxon>
        <taxon>Sphingobacteriaceae</taxon>
        <taxon>Solitalea</taxon>
    </lineage>
</organism>
<proteinExistence type="predicted"/>
<gene>
    <name evidence="2" type="ORF">C3K47_10915</name>
</gene>
<protein>
    <submittedName>
        <fullName evidence="2">Cupin domain-containing protein</fullName>
    </submittedName>
</protein>
<reference evidence="2 3" key="1">
    <citation type="submission" date="2018-01" db="EMBL/GenBank/DDBJ databases">
        <authorList>
            <person name="Gaut B.S."/>
            <person name="Morton B.R."/>
            <person name="Clegg M.T."/>
            <person name="Duvall M.R."/>
        </authorList>
    </citation>
    <scope>NUCLEOTIDE SEQUENCE [LARGE SCALE GENOMIC DNA]</scope>
    <source>
        <strain evidence="2 3">HR-AV</strain>
    </source>
</reference>
<evidence type="ECO:0000313" key="3">
    <source>
        <dbReference type="Proteomes" id="UP000236893"/>
    </source>
</evidence>
<sequence>MEIVYPHTIENCIGEKIIFQEVQHEADGDRVLVENFVVPGSGPIMHTHWLQDESLTVVKGKIGYQIYGQEKKYANEGETVLFKRGTPHRFWNAGDDILNCKGWLKSANTIVFYLSAIYAAQNKTGSGRPEAFDAAYLMTRYSTEYDTTEIPKFVKKVIIPITYRVGLILGKYQKFKDAPEPVRR</sequence>
<feature type="domain" description="Cupin type-2" evidence="1">
    <location>
        <begin position="38"/>
        <end position="96"/>
    </location>
</feature>
<dbReference type="AlphaFoldDB" id="A0A2S5A0Z2"/>
<keyword evidence="3" id="KW-1185">Reference proteome</keyword>
<dbReference type="Proteomes" id="UP000236893">
    <property type="component" value="Unassembled WGS sequence"/>
</dbReference>
<dbReference type="EMBL" id="PQVF01000007">
    <property type="protein sequence ID" value="POY36258.1"/>
    <property type="molecule type" value="Genomic_DNA"/>
</dbReference>
<name>A0A2S5A0Z2_9SPHI</name>
<evidence type="ECO:0000313" key="2">
    <source>
        <dbReference type="EMBL" id="POY36258.1"/>
    </source>
</evidence>
<dbReference type="Gene3D" id="2.60.120.10">
    <property type="entry name" value="Jelly Rolls"/>
    <property type="match status" value="1"/>
</dbReference>
<dbReference type="CDD" id="cd02208">
    <property type="entry name" value="cupin_RmlC-like"/>
    <property type="match status" value="1"/>
</dbReference>
<dbReference type="Pfam" id="PF07883">
    <property type="entry name" value="Cupin_2"/>
    <property type="match status" value="1"/>
</dbReference>
<dbReference type="OrthoDB" id="1423961at2"/>
<comment type="caution">
    <text evidence="2">The sequence shown here is derived from an EMBL/GenBank/DDBJ whole genome shotgun (WGS) entry which is preliminary data.</text>
</comment>
<dbReference type="RefSeq" id="WP_103789177.1">
    <property type="nucleotide sequence ID" value="NZ_PQVF01000007.1"/>
</dbReference>
<dbReference type="SUPFAM" id="SSF51182">
    <property type="entry name" value="RmlC-like cupins"/>
    <property type="match status" value="1"/>
</dbReference>
<dbReference type="InterPro" id="IPR014710">
    <property type="entry name" value="RmlC-like_jellyroll"/>
</dbReference>